<feature type="chain" id="PRO_5035480832" evidence="2">
    <location>
        <begin position="21"/>
        <end position="237"/>
    </location>
</feature>
<organism evidence="3 4">
    <name type="scientific">Plectosphaerella cucumerina</name>
    <dbReference type="NCBI Taxonomy" id="40658"/>
    <lineage>
        <taxon>Eukaryota</taxon>
        <taxon>Fungi</taxon>
        <taxon>Dikarya</taxon>
        <taxon>Ascomycota</taxon>
        <taxon>Pezizomycotina</taxon>
        <taxon>Sordariomycetes</taxon>
        <taxon>Hypocreomycetidae</taxon>
        <taxon>Glomerellales</taxon>
        <taxon>Plectosphaerellaceae</taxon>
        <taxon>Plectosphaerella</taxon>
    </lineage>
</organism>
<gene>
    <name evidence="3" type="ORF">B0T11DRAFT_350152</name>
</gene>
<comment type="caution">
    <text evidence="3">The sequence shown here is derived from an EMBL/GenBank/DDBJ whole genome shotgun (WGS) entry which is preliminary data.</text>
</comment>
<feature type="transmembrane region" description="Helical" evidence="1">
    <location>
        <begin position="197"/>
        <end position="224"/>
    </location>
</feature>
<keyword evidence="4" id="KW-1185">Reference proteome</keyword>
<proteinExistence type="predicted"/>
<dbReference type="Proteomes" id="UP000813385">
    <property type="component" value="Unassembled WGS sequence"/>
</dbReference>
<dbReference type="AlphaFoldDB" id="A0A8K0TN86"/>
<keyword evidence="1" id="KW-1133">Transmembrane helix</keyword>
<evidence type="ECO:0000313" key="3">
    <source>
        <dbReference type="EMBL" id="KAH7368598.1"/>
    </source>
</evidence>
<evidence type="ECO:0000256" key="2">
    <source>
        <dbReference type="SAM" id="SignalP"/>
    </source>
</evidence>
<keyword evidence="1" id="KW-0472">Membrane</keyword>
<name>A0A8K0TN86_9PEZI</name>
<dbReference type="OrthoDB" id="4755186at2759"/>
<sequence>MRFSATTLAALSALSHTALASERCEDKQGICLTSFRWCDVSPCDFPENVYPLHSDLGRNVGYGVLDESENYTISWTGAHTDRQVLVGWNFGTPRHAVGQYPNIRWEKNTTEDHIVFRPLDVYAEILDRDDLNMTMLELQGLASDMTNMIYVRQEYDGVGPVRPFEDNGSQFAVVGGWATTAMVASGEIAQAAEKRRWTLGVGIGVGLGVPVVMALTAFATWVFAKRRMGGVVRKGSS</sequence>
<evidence type="ECO:0000313" key="4">
    <source>
        <dbReference type="Proteomes" id="UP000813385"/>
    </source>
</evidence>
<keyword evidence="1" id="KW-0812">Transmembrane</keyword>
<protein>
    <submittedName>
        <fullName evidence="3">Uncharacterized protein</fullName>
    </submittedName>
</protein>
<keyword evidence="2" id="KW-0732">Signal</keyword>
<accession>A0A8K0TN86</accession>
<dbReference type="EMBL" id="JAGPXD010000002">
    <property type="protein sequence ID" value="KAH7368598.1"/>
    <property type="molecule type" value="Genomic_DNA"/>
</dbReference>
<evidence type="ECO:0000256" key="1">
    <source>
        <dbReference type="SAM" id="Phobius"/>
    </source>
</evidence>
<reference evidence="3" key="1">
    <citation type="journal article" date="2021" name="Nat. Commun.">
        <title>Genetic determinants of endophytism in the Arabidopsis root mycobiome.</title>
        <authorList>
            <person name="Mesny F."/>
            <person name="Miyauchi S."/>
            <person name="Thiergart T."/>
            <person name="Pickel B."/>
            <person name="Atanasova L."/>
            <person name="Karlsson M."/>
            <person name="Huettel B."/>
            <person name="Barry K.W."/>
            <person name="Haridas S."/>
            <person name="Chen C."/>
            <person name="Bauer D."/>
            <person name="Andreopoulos W."/>
            <person name="Pangilinan J."/>
            <person name="LaButti K."/>
            <person name="Riley R."/>
            <person name="Lipzen A."/>
            <person name="Clum A."/>
            <person name="Drula E."/>
            <person name="Henrissat B."/>
            <person name="Kohler A."/>
            <person name="Grigoriev I.V."/>
            <person name="Martin F.M."/>
            <person name="Hacquard S."/>
        </authorList>
    </citation>
    <scope>NUCLEOTIDE SEQUENCE</scope>
    <source>
        <strain evidence="3">MPI-CAGE-AT-0016</strain>
    </source>
</reference>
<feature type="signal peptide" evidence="2">
    <location>
        <begin position="1"/>
        <end position="20"/>
    </location>
</feature>